<comment type="caution">
    <text evidence="2">The sequence shown here is derived from an EMBL/GenBank/DDBJ whole genome shotgun (WGS) entry which is preliminary data.</text>
</comment>
<dbReference type="Proteomes" id="UP000306192">
    <property type="component" value="Unassembled WGS sequence"/>
</dbReference>
<dbReference type="EMBL" id="QYRT01000017">
    <property type="protein sequence ID" value="TIH36170.1"/>
    <property type="molecule type" value="Genomic_DNA"/>
</dbReference>
<reference evidence="2 3" key="1">
    <citation type="journal article" date="2019" name="Microorganisms">
        <title>Systematic Affiliation and Genome Analysis of Subtercola vilae DB165(T) with Particular Emphasis on Cold Adaptation of an Isolate from a High-Altitude Cold Volcano Lake.</title>
        <authorList>
            <person name="Villalobos A.S."/>
            <person name="Wiese J."/>
            <person name="Imhoff J.F."/>
            <person name="Dorador C."/>
            <person name="Keller A."/>
            <person name="Hentschel U."/>
        </authorList>
    </citation>
    <scope>NUCLEOTIDE SEQUENCE [LARGE SCALE GENOMIC DNA]</scope>
    <source>
        <strain evidence="2 3">DB165</strain>
    </source>
</reference>
<dbReference type="OrthoDB" id="3790780at2"/>
<dbReference type="InterPro" id="IPR046858">
    <property type="entry name" value="ChrB_N"/>
</dbReference>
<proteinExistence type="predicted"/>
<dbReference type="RefSeq" id="WP_136642219.1">
    <property type="nucleotide sequence ID" value="NZ_QYRT01000017.1"/>
</dbReference>
<gene>
    <name evidence="2" type="ORF">D4765_10360</name>
</gene>
<evidence type="ECO:0000313" key="3">
    <source>
        <dbReference type="Proteomes" id="UP000306192"/>
    </source>
</evidence>
<name>A0A4T2BXD9_9MICO</name>
<feature type="domain" description="ChrB N-terminal" evidence="1">
    <location>
        <begin position="22"/>
        <end position="179"/>
    </location>
</feature>
<organism evidence="2 3">
    <name type="scientific">Subtercola vilae</name>
    <dbReference type="NCBI Taxonomy" id="2056433"/>
    <lineage>
        <taxon>Bacteria</taxon>
        <taxon>Bacillati</taxon>
        <taxon>Actinomycetota</taxon>
        <taxon>Actinomycetes</taxon>
        <taxon>Micrococcales</taxon>
        <taxon>Microbacteriaceae</taxon>
        <taxon>Subtercola</taxon>
    </lineage>
</organism>
<dbReference type="Pfam" id="PF20229">
    <property type="entry name" value="ChrB_N"/>
    <property type="match status" value="1"/>
</dbReference>
<protein>
    <submittedName>
        <fullName evidence="2">Chromate resistance protein ChrB</fullName>
    </submittedName>
</protein>
<evidence type="ECO:0000313" key="2">
    <source>
        <dbReference type="EMBL" id="TIH36170.1"/>
    </source>
</evidence>
<evidence type="ECO:0000259" key="1">
    <source>
        <dbReference type="Pfam" id="PF20229"/>
    </source>
</evidence>
<accession>A0A4T2BXD9</accession>
<keyword evidence="3" id="KW-1185">Reference proteome</keyword>
<sequence length="195" mass="21657">MNDDNQWLILISRMPAEPSRHRVAVWRELRKAGAVPISSGAWALPQDPKFDPAIARVAHLCEKGGGALAVLATQPRDVTSGVMLPELFEAARRDEWKEFIADCGKFQGEIDREIAKQKFTFGELEEEEQSLGRLQRWILELDKRQFADIATSEASAARDALERSIASLNHYAGLVYDAMRVSSDSMAESAEAAEA</sequence>
<dbReference type="AlphaFoldDB" id="A0A4T2BXD9"/>